<comment type="similarity">
    <text evidence="2">Belongs to the NAF1 family.</text>
</comment>
<keyword evidence="6" id="KW-0597">Phosphoprotein</keyword>
<dbReference type="InterPro" id="IPR007504">
    <property type="entry name" value="H/ACA_rnp_Gar1/Naf1"/>
</dbReference>
<comment type="caution">
    <text evidence="13">The sequence shown here is derived from an EMBL/GenBank/DDBJ whole genome shotgun (WGS) entry which is preliminary data.</text>
</comment>
<feature type="compositionally biased region" description="Polar residues" evidence="12">
    <location>
        <begin position="560"/>
        <end position="579"/>
    </location>
</feature>
<dbReference type="GO" id="GO:0005732">
    <property type="term" value="C:sno(s)RNA-containing ribonucleoprotein complex"/>
    <property type="evidence" value="ECO:0007669"/>
    <property type="project" value="InterPro"/>
</dbReference>
<feature type="compositionally biased region" description="Polar residues" evidence="12">
    <location>
        <begin position="641"/>
        <end position="664"/>
    </location>
</feature>
<evidence type="ECO:0000313" key="14">
    <source>
        <dbReference type="Proteomes" id="UP000054251"/>
    </source>
</evidence>
<dbReference type="GO" id="GO:0000493">
    <property type="term" value="P:box H/ACA snoRNP assembly"/>
    <property type="evidence" value="ECO:0007669"/>
    <property type="project" value="InterPro"/>
</dbReference>
<evidence type="ECO:0000256" key="6">
    <source>
        <dbReference type="ARBA" id="ARBA00022553"/>
    </source>
</evidence>
<protein>
    <recommendedName>
        <fullName evidence="3">H/ACA ribonucleoprotein complex non-core subunit NAF1</fullName>
    </recommendedName>
    <alternativeName>
        <fullName evidence="11">Nuclear assembly factor 1</fullName>
    </alternativeName>
</protein>
<evidence type="ECO:0000256" key="2">
    <source>
        <dbReference type="ARBA" id="ARBA00009801"/>
    </source>
</evidence>
<feature type="compositionally biased region" description="Acidic residues" evidence="12">
    <location>
        <begin position="145"/>
        <end position="154"/>
    </location>
</feature>
<proteinExistence type="inferred from homology"/>
<feature type="region of interest" description="Disordered" evidence="12">
    <location>
        <begin position="636"/>
        <end position="664"/>
    </location>
</feature>
<dbReference type="OrthoDB" id="21550at2759"/>
<keyword evidence="7" id="KW-0694">RNA-binding</keyword>
<feature type="compositionally biased region" description="Low complexity" evidence="12">
    <location>
        <begin position="580"/>
        <end position="589"/>
    </location>
</feature>
<feature type="compositionally biased region" description="Basic and acidic residues" evidence="12">
    <location>
        <begin position="434"/>
        <end position="445"/>
    </location>
</feature>
<comment type="subcellular location">
    <subcellularLocation>
        <location evidence="1">Nucleus</location>
    </subcellularLocation>
</comment>
<keyword evidence="5" id="KW-0698">rRNA processing</keyword>
<feature type="compositionally biased region" description="Low complexity" evidence="12">
    <location>
        <begin position="611"/>
        <end position="624"/>
    </location>
</feature>
<feature type="compositionally biased region" description="Low complexity" evidence="12">
    <location>
        <begin position="459"/>
        <end position="472"/>
    </location>
</feature>
<feature type="region of interest" description="Disordered" evidence="12">
    <location>
        <begin position="397"/>
        <end position="482"/>
    </location>
</feature>
<evidence type="ECO:0000256" key="9">
    <source>
        <dbReference type="ARBA" id="ARBA00054735"/>
    </source>
</evidence>
<dbReference type="FunFam" id="2.40.10.230:FF:000002">
    <property type="entry name" value="H/ACA ribonucleoprotein complex non-core subunit NAF1"/>
    <property type="match status" value="1"/>
</dbReference>
<evidence type="ECO:0000256" key="10">
    <source>
        <dbReference type="ARBA" id="ARBA00065983"/>
    </source>
</evidence>
<dbReference type="EMBL" id="LMYN01000003">
    <property type="protein sequence ID" value="KSA04025.1"/>
    <property type="molecule type" value="Genomic_DNA"/>
</dbReference>
<feature type="compositionally biased region" description="Acidic residues" evidence="12">
    <location>
        <begin position="405"/>
        <end position="418"/>
    </location>
</feature>
<reference evidence="13 14" key="1">
    <citation type="submission" date="2015-11" db="EMBL/GenBank/DDBJ databases">
        <title>The genome of Debaryomyces fabryi.</title>
        <authorList>
            <person name="Tafer H."/>
            <person name="Lopandic K."/>
        </authorList>
    </citation>
    <scope>NUCLEOTIDE SEQUENCE [LARGE SCALE GENOMIC DNA]</scope>
    <source>
        <strain evidence="13 14">CBS 789</strain>
    </source>
</reference>
<dbReference type="GO" id="GO:0005634">
    <property type="term" value="C:nucleus"/>
    <property type="evidence" value="ECO:0007669"/>
    <property type="project" value="UniProtKB-SubCell"/>
</dbReference>
<feature type="region of interest" description="Disordered" evidence="12">
    <location>
        <begin position="529"/>
        <end position="624"/>
    </location>
</feature>
<name>A0A0V1Q6G4_9ASCO</name>
<dbReference type="Pfam" id="PF04410">
    <property type="entry name" value="Gar1"/>
    <property type="match status" value="1"/>
</dbReference>
<feature type="compositionally biased region" description="Low complexity" evidence="12">
    <location>
        <begin position="529"/>
        <end position="559"/>
    </location>
</feature>
<feature type="compositionally biased region" description="Basic and acidic residues" evidence="12">
    <location>
        <begin position="155"/>
        <end position="193"/>
    </location>
</feature>
<keyword evidence="14" id="KW-1185">Reference proteome</keyword>
<feature type="compositionally biased region" description="Basic and acidic residues" evidence="12">
    <location>
        <begin position="78"/>
        <end position="93"/>
    </location>
</feature>
<feature type="region of interest" description="Disordered" evidence="12">
    <location>
        <begin position="1"/>
        <end position="290"/>
    </location>
</feature>
<dbReference type="GO" id="GO:0001522">
    <property type="term" value="P:pseudouridine synthesis"/>
    <property type="evidence" value="ECO:0007669"/>
    <property type="project" value="InterPro"/>
</dbReference>
<dbReference type="GO" id="GO:0006364">
    <property type="term" value="P:rRNA processing"/>
    <property type="evidence" value="ECO:0007669"/>
    <property type="project" value="UniProtKB-KW"/>
</dbReference>
<keyword evidence="4" id="KW-0690">Ribosome biogenesis</keyword>
<sequence length="664" mass="74739">MTEENALEDSNKDSNSIEVEMKKPTELEEETAGHKSRSSDGITQDNQDDIGVEIDVADGKSSGINTEESAELENTVCEAHEDESRNSLDKTEGSSEPEGNAADALNDSDRIEPEEEQSSNANEIEIENQIDEGNATKLDQRNVLEQDESNSPEQDEIKENISKTEETKKCMTEFDDDSKDKTTSEIKENENVDKLLNSKPSEKVESYSDDEIELDDEISSDSDDSSESSDSSSESDSDSDSESSSDGEETKVSHEDIGDLADDEDEPSNGPIVSKNEVADESAPKLPENYKIPDNAPLELIGEITGLVEKSVIIKANISGEFRVLNESSIFCFEDRTVLGPLFETFGRLQSPMYRVKFDDENEFNKLKQKKGAKVYYVVPDSQFIYTDTIKNLKGTDASNCHDEELPEEEQEFSDDERELAAKQSKKRKKKSKNIKDNSELHDPQPPKQTNNRKRHHGSTNNTESNNSNQNSKYKPYGYPQNNQAQQFNVAPANNVHQHNNPLIHGLPSLQVQQILQLQQQQQQQQQAYVPQVQPNQQQQQPYFPSPQTFQPQLQNQFQGNSLVYGTPYNPQQQHNMLGQNQHPIYNPNQQPPNPYFPQGTPTPYVPNVPQNNFSQWNQSPQQNQLQQLQQLVVNHLNGQTQQQSPASNNLQYPGGNSQFPPQN</sequence>
<evidence type="ECO:0000256" key="3">
    <source>
        <dbReference type="ARBA" id="ARBA00021438"/>
    </source>
</evidence>
<dbReference type="PANTHER" id="PTHR31633:SF1">
    <property type="entry name" value="H_ACA RIBONUCLEOPROTEIN COMPLEX NON-CORE SUBUNIT NAF1"/>
    <property type="match status" value="1"/>
</dbReference>
<gene>
    <name evidence="13" type="ORF">AC631_00295</name>
</gene>
<feature type="compositionally biased region" description="Acidic residues" evidence="12">
    <location>
        <begin position="207"/>
        <end position="247"/>
    </location>
</feature>
<comment type="function">
    <text evidence="9">RNA-binding protein required for the maturation of box H/ACA snoRNPs complex and ribosome biogenesis. During assembly of the H/ACA snoRNPs complex, it associates with the complex and disappears during maturation of the complex and is replaced by GAR1 to yield mature H/ACA snoRNPs complex. Acts as a competitive binder for CBF5 probably required to prevent non-cognate RNAs from being loaded during transport of the particle by inducing a non-productive conformation of CBF5.</text>
</comment>
<accession>A0A0V1Q6G4</accession>
<evidence type="ECO:0000256" key="11">
    <source>
        <dbReference type="ARBA" id="ARBA00076743"/>
    </source>
</evidence>
<keyword evidence="8" id="KW-0539">Nucleus</keyword>
<evidence type="ECO:0000256" key="1">
    <source>
        <dbReference type="ARBA" id="ARBA00004123"/>
    </source>
</evidence>
<dbReference type="RefSeq" id="XP_015470127.1">
    <property type="nucleotide sequence ID" value="XM_015609125.1"/>
</dbReference>
<evidence type="ECO:0000256" key="4">
    <source>
        <dbReference type="ARBA" id="ARBA00022517"/>
    </source>
</evidence>
<dbReference type="GO" id="GO:0003723">
    <property type="term" value="F:RNA binding"/>
    <property type="evidence" value="ECO:0007669"/>
    <property type="project" value="UniProtKB-KW"/>
</dbReference>
<dbReference type="InterPro" id="IPR040309">
    <property type="entry name" value="Naf1"/>
</dbReference>
<dbReference type="GeneID" id="26837304"/>
<dbReference type="InterPro" id="IPR038664">
    <property type="entry name" value="Gar1/Naf1_Cbf5-bd_sf"/>
</dbReference>
<dbReference type="InterPro" id="IPR009000">
    <property type="entry name" value="Transl_B-barrel_sf"/>
</dbReference>
<feature type="compositionally biased region" description="Basic residues" evidence="12">
    <location>
        <begin position="424"/>
        <end position="433"/>
    </location>
</feature>
<organism evidence="13 14">
    <name type="scientific">Debaryomyces fabryi</name>
    <dbReference type="NCBI Taxonomy" id="58627"/>
    <lineage>
        <taxon>Eukaryota</taxon>
        <taxon>Fungi</taxon>
        <taxon>Dikarya</taxon>
        <taxon>Ascomycota</taxon>
        <taxon>Saccharomycotina</taxon>
        <taxon>Pichiomycetes</taxon>
        <taxon>Debaryomycetaceae</taxon>
        <taxon>Debaryomyces</taxon>
    </lineage>
</organism>
<dbReference type="Gene3D" id="2.40.10.230">
    <property type="entry name" value="Probable tRNA pseudouridine synthase domain"/>
    <property type="match status" value="1"/>
</dbReference>
<feature type="compositionally biased region" description="Acidic residues" evidence="12">
    <location>
        <begin position="46"/>
        <end position="56"/>
    </location>
</feature>
<feature type="compositionally biased region" description="Acidic residues" evidence="12">
    <location>
        <begin position="258"/>
        <end position="267"/>
    </location>
</feature>
<feature type="compositionally biased region" description="Basic and acidic residues" evidence="12">
    <location>
        <begin position="248"/>
        <end position="257"/>
    </location>
</feature>
<evidence type="ECO:0000313" key="13">
    <source>
        <dbReference type="EMBL" id="KSA04025.1"/>
    </source>
</evidence>
<evidence type="ECO:0000256" key="5">
    <source>
        <dbReference type="ARBA" id="ARBA00022552"/>
    </source>
</evidence>
<dbReference type="Proteomes" id="UP000054251">
    <property type="component" value="Unassembled WGS sequence"/>
</dbReference>
<evidence type="ECO:0000256" key="8">
    <source>
        <dbReference type="ARBA" id="ARBA00023242"/>
    </source>
</evidence>
<evidence type="ECO:0000256" key="7">
    <source>
        <dbReference type="ARBA" id="ARBA00022884"/>
    </source>
</evidence>
<dbReference type="PANTHER" id="PTHR31633">
    <property type="entry name" value="H/ACA RIBONUCLEOPROTEIN COMPLEX NON-CORE SUBUNIT NAF1"/>
    <property type="match status" value="1"/>
</dbReference>
<evidence type="ECO:0000256" key="12">
    <source>
        <dbReference type="SAM" id="MobiDB-lite"/>
    </source>
</evidence>
<dbReference type="SUPFAM" id="SSF50447">
    <property type="entry name" value="Translation proteins"/>
    <property type="match status" value="1"/>
</dbReference>
<dbReference type="AlphaFoldDB" id="A0A0V1Q6G4"/>
<comment type="subunit">
    <text evidence="10">During assembly of the complex, component of the small nucleolar ribonucleoprotein particles containing H/ACA-type snoRNAs (H/ACA snoRNPs) which contains CBF5, NAF1, NHP2 and NOP10 proteins. Interacts with SHQ1. Interacts directly with CBF5. Interacts with hyperphosphorylated C-terminal domain (CTD) of RNA polymerase II large subunit (RPB1).</text>
</comment>